<dbReference type="Proteomes" id="UP001196413">
    <property type="component" value="Unassembled WGS sequence"/>
</dbReference>
<name>A0AAD5QVE0_PARTN</name>
<evidence type="ECO:0000256" key="1">
    <source>
        <dbReference type="SAM" id="MobiDB-lite"/>
    </source>
</evidence>
<evidence type="ECO:0000313" key="3">
    <source>
        <dbReference type="Proteomes" id="UP001196413"/>
    </source>
</evidence>
<evidence type="ECO:0000313" key="2">
    <source>
        <dbReference type="EMBL" id="KAJ1362817.1"/>
    </source>
</evidence>
<dbReference type="EMBL" id="JAHQIW010004542">
    <property type="protein sequence ID" value="KAJ1362817.1"/>
    <property type="molecule type" value="Genomic_DNA"/>
</dbReference>
<organism evidence="2 3">
    <name type="scientific">Parelaphostrongylus tenuis</name>
    <name type="common">Meningeal worm</name>
    <dbReference type="NCBI Taxonomy" id="148309"/>
    <lineage>
        <taxon>Eukaryota</taxon>
        <taxon>Metazoa</taxon>
        <taxon>Ecdysozoa</taxon>
        <taxon>Nematoda</taxon>
        <taxon>Chromadorea</taxon>
        <taxon>Rhabditida</taxon>
        <taxon>Rhabditina</taxon>
        <taxon>Rhabditomorpha</taxon>
        <taxon>Strongyloidea</taxon>
        <taxon>Metastrongylidae</taxon>
        <taxon>Parelaphostrongylus</taxon>
    </lineage>
</organism>
<keyword evidence="3" id="KW-1185">Reference proteome</keyword>
<feature type="region of interest" description="Disordered" evidence="1">
    <location>
        <begin position="274"/>
        <end position="298"/>
    </location>
</feature>
<reference evidence="2" key="1">
    <citation type="submission" date="2021-06" db="EMBL/GenBank/DDBJ databases">
        <title>Parelaphostrongylus tenuis whole genome reference sequence.</title>
        <authorList>
            <person name="Garwood T.J."/>
            <person name="Larsen P.A."/>
            <person name="Fountain-Jones N.M."/>
            <person name="Garbe J.R."/>
            <person name="Macchietto M.G."/>
            <person name="Kania S.A."/>
            <person name="Gerhold R.W."/>
            <person name="Richards J.E."/>
            <person name="Wolf T.M."/>
        </authorList>
    </citation>
    <scope>NUCLEOTIDE SEQUENCE</scope>
    <source>
        <strain evidence="2">MNPRO001-30</strain>
        <tissue evidence="2">Meninges</tissue>
    </source>
</reference>
<accession>A0AAD5QVE0</accession>
<comment type="caution">
    <text evidence="2">The sequence shown here is derived from an EMBL/GenBank/DDBJ whole genome shotgun (WGS) entry which is preliminary data.</text>
</comment>
<sequence>MDVERNTDELVDHRTNSSGFKRSLADDNLLRKALHEHQCQCFDRASALEHQIAMVSQKSSELTAGIESVNANINHVANFKFIEQRLEEYYNSLAPLEQVLQDNSIGGKESTLIALTSAIRQGIEDIRNSQDISNVCLTPAIIGSSEFYSSIQSSALIPTERSAEQSTQILKSSVSPSTPQTRIECFGGEREEISTLLNGRRNDVQKKIEISPSSSIANFSTENFAKSLAGSEVLRHSPPNRHSPPDRLARVPIIRPTFNEDDVHFSVHTDRIKEKSENQLNTTSGKSVLANDDVLHEQ</sequence>
<gene>
    <name evidence="2" type="ORF">KIN20_022502</name>
</gene>
<dbReference type="AlphaFoldDB" id="A0AAD5QVE0"/>
<proteinExistence type="predicted"/>
<protein>
    <submittedName>
        <fullName evidence="2">Uncharacterized protein</fullName>
    </submittedName>
</protein>